<keyword evidence="3" id="KW-1185">Reference proteome</keyword>
<dbReference type="InterPro" id="IPR006949">
    <property type="entry name" value="Barrel_Baseplate_J-like"/>
</dbReference>
<dbReference type="Proteomes" id="UP000191901">
    <property type="component" value="Chromosome"/>
</dbReference>
<dbReference type="OrthoDB" id="583802at2"/>
<sequence>MIDLGHPFSRAYEELITALETQIREGVEQPDRQQIIFQSDVNTYPLPANTYALLKVSGRLEGNIVTFALGQDYRFDAANTQLVWLQDPVDGDTPRHPEAGTRFEVEYTYREQPAGLTDFNPGSVLGTLVRAFARELKLLYEQMDQAYRRAFIDEATGAALDNVVALLGVTRNLALQAKGEVTFFRQQAANQTVTIPAGTRVADESGRTFITLAEAVIPLETDEFKAQTNGIVRVNHQISELVGIWPQDANPETDPTLTTEATAPDLPFGEDEKTITLAPGVRPVGTLRIRYRPKSVMVEVEAVEPGPDGNVNSGAIAIMPTPPTGVDGVTNEAAISGGQDPEADDSLRERAKHELERSGNATLNAIKYAVLDVDGVEGVEVMDHSVDDSIPLGEVRVRYSGGDSETIRQTVNQTRAAGILAQIESITQILISGTFYLIPEPNAPDSAGSSFRSAVLTAMQALTIGQSLSLRRLNALAYGIPGLADVAEAQLNHDRPDSEDPTVQDPFLAQSTELIRPDLDNLQVQFLKAIQVAIAERASGSGNLELTLELSDRNDATVRFRQFSLNLSITVMGRLAADQPPERLSTSTPLLTFAEASTAPLTLPSDSRWDDYALLDLTIQAAAYPGLQPARHTLSLS</sequence>
<proteinExistence type="predicted"/>
<evidence type="ECO:0000313" key="2">
    <source>
        <dbReference type="EMBL" id="ASC72324.1"/>
    </source>
</evidence>
<dbReference type="PANTHER" id="PTHR37829">
    <property type="entry name" value="PHAGE-LIKE ELEMENT PBSX PROTEIN XKDT"/>
    <property type="match status" value="1"/>
</dbReference>
<dbReference type="PANTHER" id="PTHR37829:SF3">
    <property type="entry name" value="PROTEIN JAYE-RELATED"/>
    <property type="match status" value="1"/>
</dbReference>
<name>A0A1Z3HPU0_9CYAN</name>
<reference evidence="2 3" key="1">
    <citation type="journal article" date="2016" name="Biochim. Biophys. Acta">
        <title>Characterization of red-shifted phycobilisomes isolated from the chlorophyll f-containing cyanobacterium Halomicronema hongdechloris.</title>
        <authorList>
            <person name="Li Y."/>
            <person name="Lin Y."/>
            <person name="Garvey C.J."/>
            <person name="Birch D."/>
            <person name="Corkery R.W."/>
            <person name="Loughlin P.C."/>
            <person name="Scheer H."/>
            <person name="Willows R.D."/>
            <person name="Chen M."/>
        </authorList>
    </citation>
    <scope>NUCLEOTIDE SEQUENCE [LARGE SCALE GENOMIC DNA]</scope>
    <source>
        <strain evidence="2 3">C2206</strain>
    </source>
</reference>
<dbReference type="EMBL" id="CP021983">
    <property type="protein sequence ID" value="ASC72324.1"/>
    <property type="molecule type" value="Genomic_DNA"/>
</dbReference>
<dbReference type="AlphaFoldDB" id="A0A1Z3HPU0"/>
<dbReference type="STRING" id="1641165.XM38_00555"/>
<organism evidence="2 3">
    <name type="scientific">Halomicronema hongdechloris C2206</name>
    <dbReference type="NCBI Taxonomy" id="1641165"/>
    <lineage>
        <taxon>Bacteria</taxon>
        <taxon>Bacillati</taxon>
        <taxon>Cyanobacteriota</taxon>
        <taxon>Cyanophyceae</taxon>
        <taxon>Nodosilineales</taxon>
        <taxon>Nodosilineaceae</taxon>
        <taxon>Halomicronema</taxon>
    </lineage>
</organism>
<feature type="domain" description="Baseplate protein J-like barrel" evidence="1">
    <location>
        <begin position="295"/>
        <end position="338"/>
    </location>
</feature>
<dbReference type="Pfam" id="PF04865">
    <property type="entry name" value="Baseplate_J"/>
    <property type="match status" value="1"/>
</dbReference>
<evidence type="ECO:0000313" key="3">
    <source>
        <dbReference type="Proteomes" id="UP000191901"/>
    </source>
</evidence>
<dbReference type="KEGG" id="hhg:XM38_032810"/>
<accession>A0A1Z3HPU0</accession>
<dbReference type="InterPro" id="IPR052399">
    <property type="entry name" value="Phage_Baseplate_Assmbl_Protein"/>
</dbReference>
<evidence type="ECO:0000259" key="1">
    <source>
        <dbReference type="Pfam" id="PF04865"/>
    </source>
</evidence>
<dbReference type="RefSeq" id="WP_088430329.1">
    <property type="nucleotide sequence ID" value="NZ_CP021983.2"/>
</dbReference>
<gene>
    <name evidence="2" type="ORF">XM38_032810</name>
</gene>
<protein>
    <recommendedName>
        <fullName evidence="1">Baseplate protein J-like barrel domain-containing protein</fullName>
    </recommendedName>
</protein>